<sequence length="245" mass="28152">MQPVKPPMQLTIGVLPENLETPLHPNIQRTLRRAIEKLEHAGHLIVDLSKQIDFLGAAADLAFRFFRIDPDQTALQHIRNSGEPAIPSLRFTYDLDGKVEEPTLRGLFDLNASRAEIAAKMRRVFLDNHLDVIVGPGYQTLADPLDRMPIRKEKEKAYLKHAQTYRRRHEVIITKIKSRNSYHNGHQRREFLGQSDHDSTGDYRAFGRLGADWRLWAKCRQSRGGRIFDMLIFARHISCGANDLL</sequence>
<keyword evidence="3" id="KW-1185">Reference proteome</keyword>
<name>A0A1V6PU36_9EURO</name>
<accession>A0A1V6PU36</accession>
<protein>
    <recommendedName>
        <fullName evidence="4">Amidase domain-containing protein</fullName>
    </recommendedName>
</protein>
<dbReference type="STRING" id="416450.A0A1V6PU36"/>
<dbReference type="PANTHER" id="PTHR46072:SF5">
    <property type="entry name" value="GENERAL AMIDASE-C"/>
    <property type="match status" value="1"/>
</dbReference>
<dbReference type="AlphaFoldDB" id="A0A1V6PU36"/>
<dbReference type="EMBL" id="MDYN01000035">
    <property type="protein sequence ID" value="OQD80528.1"/>
    <property type="molecule type" value="Genomic_DNA"/>
</dbReference>
<reference evidence="3" key="1">
    <citation type="journal article" date="2017" name="Nat. Microbiol.">
        <title>Global analysis of biosynthetic gene clusters reveals vast potential of secondary metabolite production in Penicillium species.</title>
        <authorList>
            <person name="Nielsen J.C."/>
            <person name="Grijseels S."/>
            <person name="Prigent S."/>
            <person name="Ji B."/>
            <person name="Dainat J."/>
            <person name="Nielsen K.F."/>
            <person name="Frisvad J.C."/>
            <person name="Workman M."/>
            <person name="Nielsen J."/>
        </authorList>
    </citation>
    <scope>NUCLEOTIDE SEQUENCE [LARGE SCALE GENOMIC DNA]</scope>
    <source>
        <strain evidence="3">IBT 31811</strain>
    </source>
</reference>
<dbReference type="InterPro" id="IPR036928">
    <property type="entry name" value="AS_sf"/>
</dbReference>
<dbReference type="Gene3D" id="3.90.1300.10">
    <property type="entry name" value="Amidase signature (AS) domain"/>
    <property type="match status" value="1"/>
</dbReference>
<dbReference type="Proteomes" id="UP000191672">
    <property type="component" value="Unassembled WGS sequence"/>
</dbReference>
<proteinExistence type="inferred from homology"/>
<dbReference type="SUPFAM" id="SSF75304">
    <property type="entry name" value="Amidase signature (AS) enzymes"/>
    <property type="match status" value="1"/>
</dbReference>
<evidence type="ECO:0000256" key="1">
    <source>
        <dbReference type="ARBA" id="ARBA00009199"/>
    </source>
</evidence>
<comment type="caution">
    <text evidence="2">The sequence shown here is derived from an EMBL/GenBank/DDBJ whole genome shotgun (WGS) entry which is preliminary data.</text>
</comment>
<evidence type="ECO:0000313" key="2">
    <source>
        <dbReference type="EMBL" id="OQD80528.1"/>
    </source>
</evidence>
<evidence type="ECO:0000313" key="3">
    <source>
        <dbReference type="Proteomes" id="UP000191672"/>
    </source>
</evidence>
<comment type="similarity">
    <text evidence="1">Belongs to the amidase family.</text>
</comment>
<organism evidence="2 3">
    <name type="scientific">Penicillium antarcticum</name>
    <dbReference type="NCBI Taxonomy" id="416450"/>
    <lineage>
        <taxon>Eukaryota</taxon>
        <taxon>Fungi</taxon>
        <taxon>Dikarya</taxon>
        <taxon>Ascomycota</taxon>
        <taxon>Pezizomycotina</taxon>
        <taxon>Eurotiomycetes</taxon>
        <taxon>Eurotiomycetidae</taxon>
        <taxon>Eurotiales</taxon>
        <taxon>Aspergillaceae</taxon>
        <taxon>Penicillium</taxon>
    </lineage>
</organism>
<evidence type="ECO:0008006" key="4">
    <source>
        <dbReference type="Google" id="ProtNLM"/>
    </source>
</evidence>
<gene>
    <name evidence="2" type="ORF">PENANT_c035G10882</name>
</gene>
<dbReference type="PANTHER" id="PTHR46072">
    <property type="entry name" value="AMIDASE-RELATED-RELATED"/>
    <property type="match status" value="1"/>
</dbReference>